<dbReference type="EMBL" id="LATX01001701">
    <property type="protein sequence ID" value="KTB39219.1"/>
    <property type="molecule type" value="Genomic_DNA"/>
</dbReference>
<reference evidence="2 3" key="1">
    <citation type="submission" date="2015-12" db="EMBL/GenBank/DDBJ databases">
        <title>Draft genome sequence of Moniliophthora roreri, the causal agent of frosty pod rot of cacao.</title>
        <authorList>
            <person name="Aime M.C."/>
            <person name="Diaz-Valderrama J.R."/>
            <person name="Kijpornyongpan T."/>
            <person name="Phillips-Mora W."/>
        </authorList>
    </citation>
    <scope>NUCLEOTIDE SEQUENCE [LARGE SCALE GENOMIC DNA]</scope>
    <source>
        <strain evidence="2 3">MCA 2952</strain>
    </source>
</reference>
<sequence>MVVGVLCSSEFNIPCERLIGPPDVPQVAMTENMEWSFEYQPIDYPIKVPQARDATVPHSKDGDLKVKIIPQHLKGYRSDRETPFEGFYPVDSQKQVMLWQDPWLVVANVGEFLFAMKSRIDNHRCSNAKLNTEWQPWEVEELVFNQISKAGGSRRSRQSTKSKAGAPIAGPSGSGQDAPAAGPGPSGTTRSRSKVVRSNAGTVEEPTGAPLTRTRSVKEKSRAGAEGSVQPSTRGSSRKSGHSRTGTSKK</sequence>
<protein>
    <submittedName>
        <fullName evidence="2">Uncharacterized protein</fullName>
    </submittedName>
</protein>
<accession>A0A0W0FSD2</accession>
<feature type="region of interest" description="Disordered" evidence="1">
    <location>
        <begin position="149"/>
        <end position="250"/>
    </location>
</feature>
<dbReference type="AlphaFoldDB" id="A0A0W0FSD2"/>
<comment type="caution">
    <text evidence="2">The sequence shown here is derived from an EMBL/GenBank/DDBJ whole genome shotgun (WGS) entry which is preliminary data.</text>
</comment>
<gene>
    <name evidence="2" type="ORF">WG66_8246</name>
</gene>
<name>A0A0W0FSD2_MONRR</name>
<evidence type="ECO:0000256" key="1">
    <source>
        <dbReference type="SAM" id="MobiDB-lite"/>
    </source>
</evidence>
<evidence type="ECO:0000313" key="3">
    <source>
        <dbReference type="Proteomes" id="UP000054988"/>
    </source>
</evidence>
<organism evidence="2 3">
    <name type="scientific">Moniliophthora roreri</name>
    <name type="common">Frosty pod rot fungus</name>
    <name type="synonym">Monilia roreri</name>
    <dbReference type="NCBI Taxonomy" id="221103"/>
    <lineage>
        <taxon>Eukaryota</taxon>
        <taxon>Fungi</taxon>
        <taxon>Dikarya</taxon>
        <taxon>Basidiomycota</taxon>
        <taxon>Agaricomycotina</taxon>
        <taxon>Agaricomycetes</taxon>
        <taxon>Agaricomycetidae</taxon>
        <taxon>Agaricales</taxon>
        <taxon>Marasmiineae</taxon>
        <taxon>Marasmiaceae</taxon>
        <taxon>Moniliophthora</taxon>
    </lineage>
</organism>
<proteinExistence type="predicted"/>
<feature type="compositionally biased region" description="Low complexity" evidence="1">
    <location>
        <begin position="164"/>
        <end position="175"/>
    </location>
</feature>
<feature type="compositionally biased region" description="Basic residues" evidence="1">
    <location>
        <begin position="236"/>
        <end position="250"/>
    </location>
</feature>
<dbReference type="Proteomes" id="UP000054988">
    <property type="component" value="Unassembled WGS sequence"/>
</dbReference>
<evidence type="ECO:0000313" key="2">
    <source>
        <dbReference type="EMBL" id="KTB39219.1"/>
    </source>
</evidence>